<dbReference type="InterPro" id="IPR017456">
    <property type="entry name" value="CTP_synthase_N"/>
</dbReference>
<dbReference type="STRING" id="401625.A0A0N7L8U1"/>
<keyword evidence="4 9" id="KW-0547">Nucleotide-binding</keyword>
<dbReference type="Proteomes" id="UP000054845">
    <property type="component" value="Unassembled WGS sequence"/>
</dbReference>
<keyword evidence="6 9" id="KW-0315">Glutamine amidotransferase</keyword>
<evidence type="ECO:0000313" key="13">
    <source>
        <dbReference type="EMBL" id="CEH11930.1"/>
    </source>
</evidence>
<dbReference type="GO" id="GO:0003883">
    <property type="term" value="F:CTP synthase activity"/>
    <property type="evidence" value="ECO:0007669"/>
    <property type="project" value="UniProtKB-UniRule"/>
</dbReference>
<comment type="pathway">
    <text evidence="1 9">Pyrimidine metabolism; CTP biosynthesis via de novo pathway; CTP from UDP: step 2/2.</text>
</comment>
<dbReference type="CDD" id="cd03113">
    <property type="entry name" value="CTPS_N"/>
    <property type="match status" value="1"/>
</dbReference>
<dbReference type="GO" id="GO:0019856">
    <property type="term" value="P:pyrimidine nucleobase biosynthetic process"/>
    <property type="evidence" value="ECO:0007669"/>
    <property type="project" value="TreeGrafter"/>
</dbReference>
<dbReference type="FunFam" id="3.40.50.880:FF:000069">
    <property type="entry name" value="CTP synthase"/>
    <property type="match status" value="1"/>
</dbReference>
<dbReference type="OrthoDB" id="1739076at2759"/>
<dbReference type="GO" id="GO:0097268">
    <property type="term" value="C:cytoophidium"/>
    <property type="evidence" value="ECO:0007669"/>
    <property type="project" value="TreeGrafter"/>
</dbReference>
<dbReference type="EC" id="6.3.4.2" evidence="9"/>
<evidence type="ECO:0000256" key="8">
    <source>
        <dbReference type="ARBA" id="ARBA00047781"/>
    </source>
</evidence>
<dbReference type="GO" id="GO:0005737">
    <property type="term" value="C:cytoplasm"/>
    <property type="evidence" value="ECO:0007669"/>
    <property type="project" value="TreeGrafter"/>
</dbReference>
<keyword evidence="3 9" id="KW-0436">Ligase</keyword>
<keyword evidence="14" id="KW-1185">Reference proteome</keyword>
<evidence type="ECO:0000256" key="10">
    <source>
        <dbReference type="SAM" id="MobiDB-lite"/>
    </source>
</evidence>
<dbReference type="SUPFAM" id="SSF52317">
    <property type="entry name" value="Class I glutamine amidotransferase-like"/>
    <property type="match status" value="1"/>
</dbReference>
<dbReference type="InterPro" id="IPR017926">
    <property type="entry name" value="GATASE"/>
</dbReference>
<dbReference type="AlphaFoldDB" id="A0A0N7L8U1"/>
<name>A0A0N7L8U1_9BASI</name>
<dbReference type="UniPathway" id="UPA00159">
    <property type="reaction ID" value="UER00277"/>
</dbReference>
<evidence type="ECO:0000256" key="1">
    <source>
        <dbReference type="ARBA" id="ARBA00005171"/>
    </source>
</evidence>
<dbReference type="CDD" id="cd01746">
    <property type="entry name" value="GATase1_CTP_Synthase"/>
    <property type="match status" value="1"/>
</dbReference>
<dbReference type="InterPro" id="IPR029062">
    <property type="entry name" value="Class_I_gatase-like"/>
</dbReference>
<dbReference type="SUPFAM" id="SSF52540">
    <property type="entry name" value="P-loop containing nucleoside triphosphate hydrolases"/>
    <property type="match status" value="1"/>
</dbReference>
<feature type="compositionally biased region" description="Basic and acidic residues" evidence="10">
    <location>
        <begin position="559"/>
        <end position="568"/>
    </location>
</feature>
<protein>
    <recommendedName>
        <fullName evidence="9">CTP synthase</fullName>
        <ecNumber evidence="9">6.3.4.2</ecNumber>
    </recommendedName>
    <alternativeName>
        <fullName evidence="9">UTP--ammonia ligase</fullName>
    </alternativeName>
</protein>
<dbReference type="Gene3D" id="3.40.50.300">
    <property type="entry name" value="P-loop containing nucleotide triphosphate hydrolases"/>
    <property type="match status" value="1"/>
</dbReference>
<dbReference type="Pfam" id="PF06418">
    <property type="entry name" value="CTP_synth_N"/>
    <property type="match status" value="1"/>
</dbReference>
<keyword evidence="7 9" id="KW-0665">Pyrimidine biosynthesis</keyword>
<dbReference type="GO" id="GO:0005524">
    <property type="term" value="F:ATP binding"/>
    <property type="evidence" value="ECO:0007669"/>
    <property type="project" value="UniProtKB-KW"/>
</dbReference>
<dbReference type="GO" id="GO:0044210">
    <property type="term" value="P:'de novo' CTP biosynthetic process"/>
    <property type="evidence" value="ECO:0007669"/>
    <property type="project" value="UniProtKB-UniRule"/>
</dbReference>
<dbReference type="GO" id="GO:0042802">
    <property type="term" value="F:identical protein binding"/>
    <property type="evidence" value="ECO:0007669"/>
    <property type="project" value="TreeGrafter"/>
</dbReference>
<sequence length="655" mass="71262">MKYIVVSGGVISGIGKGVIASSTGLLLKMLGLKVTAIKIDPYMNIDAGTMAPTEHGEVFVLNDGGEADLDLGNYERYLDVTLGRDNNITTGKVYKQVIEKERAGEYLGKTVQIVPHLTSAIQDWIEQVAAQPVDETDETPDVCIVELGGTVGDIESAPFVEALRQFQFRVGQDNFALIHVSLVPVVGGEQKTKPTQAAVRDLRGLGLVPDMIAARCVEPLDRSVINKLSMFCHVGPEQVMGVHDVQSTYHVPLLLEQQGMVRFFERRLKLDIKQGITKSMQQRGNALKTRWRELTLSQDRLFDKVEIVLVGKYTSLQDSYMSVVKSLEHAAMRVQRKLVLKWVEAGDLESQMETDNPVRYHEAWHAVCSASGILVPGGFGSRGTEGMISAAAWARTKRVPFLGICLGFQVAVIEFARNVCGIKDANSAELDKTCPSPVVIFMPEISKTQMGGTMRLGLRPTIFGKGTESWSKIRKLYAGAPIVWERHRHRYEINPEYVERIERGDPAASPPQTPADAGRRPGTPPIQSGPRSLPTSPSLGSDGVPCILPASKAPGEGTVSRDELEKQMELSSSYTAPHPKSMMILESEAARLAESEQNTDTFGSADGTNPPVRRPSTVEKSAATPPGSSTPTRGRSPPEKSVKLGGSAVNGRSIK</sequence>
<evidence type="ECO:0000256" key="4">
    <source>
        <dbReference type="ARBA" id="ARBA00022741"/>
    </source>
</evidence>
<dbReference type="Pfam" id="PF00117">
    <property type="entry name" value="GATase"/>
    <property type="match status" value="1"/>
</dbReference>
<evidence type="ECO:0000259" key="12">
    <source>
        <dbReference type="Pfam" id="PF06418"/>
    </source>
</evidence>
<dbReference type="InterPro" id="IPR027417">
    <property type="entry name" value="P-loop_NTPase"/>
</dbReference>
<organism evidence="13 14">
    <name type="scientific">Ceraceosorus bombacis</name>
    <dbReference type="NCBI Taxonomy" id="401625"/>
    <lineage>
        <taxon>Eukaryota</taxon>
        <taxon>Fungi</taxon>
        <taxon>Dikarya</taxon>
        <taxon>Basidiomycota</taxon>
        <taxon>Ustilaginomycotina</taxon>
        <taxon>Exobasidiomycetes</taxon>
        <taxon>Ceraceosorales</taxon>
        <taxon>Ceraceosoraceae</taxon>
        <taxon>Ceraceosorus</taxon>
    </lineage>
</organism>
<dbReference type="PROSITE" id="PS51273">
    <property type="entry name" value="GATASE_TYPE_1"/>
    <property type="match status" value="1"/>
</dbReference>
<evidence type="ECO:0000256" key="7">
    <source>
        <dbReference type="ARBA" id="ARBA00022975"/>
    </source>
</evidence>
<evidence type="ECO:0000256" key="9">
    <source>
        <dbReference type="RuleBase" id="RU810713"/>
    </source>
</evidence>
<comment type="function">
    <text evidence="9">Catalyzes the ATP-dependent amination of UTP to CTP with either L-glutamine or ammonia as the source of nitrogen.</text>
</comment>
<evidence type="ECO:0000313" key="14">
    <source>
        <dbReference type="Proteomes" id="UP000054845"/>
    </source>
</evidence>
<dbReference type="Gene3D" id="3.40.50.880">
    <property type="match status" value="1"/>
</dbReference>
<comment type="similarity">
    <text evidence="2 9">Belongs to the CTP synthase family.</text>
</comment>
<dbReference type="NCBIfam" id="NF003792">
    <property type="entry name" value="PRK05380.1"/>
    <property type="match status" value="1"/>
</dbReference>
<feature type="region of interest" description="Disordered" evidence="10">
    <location>
        <begin position="501"/>
        <end position="655"/>
    </location>
</feature>
<feature type="domain" description="Glutamine amidotransferase" evidence="11">
    <location>
        <begin position="316"/>
        <end position="497"/>
    </location>
</feature>
<dbReference type="InterPro" id="IPR033828">
    <property type="entry name" value="GATase1_CTP_Synthase"/>
</dbReference>
<evidence type="ECO:0000259" key="11">
    <source>
        <dbReference type="Pfam" id="PF00117"/>
    </source>
</evidence>
<dbReference type="NCBIfam" id="TIGR00337">
    <property type="entry name" value="PyrG"/>
    <property type="match status" value="1"/>
</dbReference>
<feature type="compositionally biased region" description="Polar residues" evidence="10">
    <location>
        <begin position="525"/>
        <end position="539"/>
    </location>
</feature>
<keyword evidence="5 9" id="KW-0067">ATP-binding</keyword>
<dbReference type="PANTHER" id="PTHR11550">
    <property type="entry name" value="CTP SYNTHASE"/>
    <property type="match status" value="1"/>
</dbReference>
<evidence type="ECO:0000256" key="6">
    <source>
        <dbReference type="ARBA" id="ARBA00022962"/>
    </source>
</evidence>
<evidence type="ECO:0000256" key="2">
    <source>
        <dbReference type="ARBA" id="ARBA00007533"/>
    </source>
</evidence>
<comment type="catalytic activity">
    <reaction evidence="8 9">
        <text>UTP + L-glutamine + ATP + H2O = CTP + L-glutamate + ADP + phosphate + 2 H(+)</text>
        <dbReference type="Rhea" id="RHEA:26426"/>
        <dbReference type="ChEBI" id="CHEBI:15377"/>
        <dbReference type="ChEBI" id="CHEBI:15378"/>
        <dbReference type="ChEBI" id="CHEBI:29985"/>
        <dbReference type="ChEBI" id="CHEBI:30616"/>
        <dbReference type="ChEBI" id="CHEBI:37563"/>
        <dbReference type="ChEBI" id="CHEBI:43474"/>
        <dbReference type="ChEBI" id="CHEBI:46398"/>
        <dbReference type="ChEBI" id="CHEBI:58359"/>
        <dbReference type="ChEBI" id="CHEBI:456216"/>
        <dbReference type="EC" id="6.3.4.2"/>
    </reaction>
</comment>
<reference evidence="13 14" key="1">
    <citation type="submission" date="2014-09" db="EMBL/GenBank/DDBJ databases">
        <authorList>
            <person name="Magalhaes I.L.F."/>
            <person name="Oliveira U."/>
            <person name="Santos F.R."/>
            <person name="Vidigal T.H.D.A."/>
            <person name="Brescovit A.D."/>
            <person name="Santos A.J."/>
        </authorList>
    </citation>
    <scope>NUCLEOTIDE SEQUENCE [LARGE SCALE GENOMIC DNA]</scope>
</reference>
<dbReference type="FunFam" id="3.40.50.300:FF:000207">
    <property type="entry name" value="CTP synthase"/>
    <property type="match status" value="1"/>
</dbReference>
<dbReference type="EMBL" id="CCYA01000065">
    <property type="protein sequence ID" value="CEH11930.1"/>
    <property type="molecule type" value="Genomic_DNA"/>
</dbReference>
<dbReference type="InterPro" id="IPR004468">
    <property type="entry name" value="CTP_synthase"/>
</dbReference>
<accession>A0A0N7L8U1</accession>
<feature type="domain" description="CTP synthase N-terminal" evidence="12">
    <location>
        <begin position="2"/>
        <end position="270"/>
    </location>
</feature>
<dbReference type="PANTHER" id="PTHR11550:SF0">
    <property type="entry name" value="CTP SYNTHASE-RELATED"/>
    <property type="match status" value="1"/>
</dbReference>
<evidence type="ECO:0000256" key="3">
    <source>
        <dbReference type="ARBA" id="ARBA00022598"/>
    </source>
</evidence>
<proteinExistence type="inferred from homology"/>
<evidence type="ECO:0000256" key="5">
    <source>
        <dbReference type="ARBA" id="ARBA00022840"/>
    </source>
</evidence>